<dbReference type="PANTHER" id="PTHR12468:SF2">
    <property type="entry name" value="GPI MANNOSYLTRANSFERASE 2"/>
    <property type="match status" value="1"/>
</dbReference>
<reference evidence="13 14" key="1">
    <citation type="submission" date="2019-04" db="EMBL/GenBank/DDBJ databases">
        <title>Friends and foes A comparative genomics study of 23 Aspergillus species from section Flavi.</title>
        <authorList>
            <consortium name="DOE Joint Genome Institute"/>
            <person name="Kjaerbolling I."/>
            <person name="Vesth T."/>
            <person name="Frisvad J.C."/>
            <person name="Nybo J.L."/>
            <person name="Theobald S."/>
            <person name="Kildgaard S."/>
            <person name="Isbrandt T."/>
            <person name="Kuo A."/>
            <person name="Sato A."/>
            <person name="Lyhne E.K."/>
            <person name="Kogle M.E."/>
            <person name="Wiebenga A."/>
            <person name="Kun R.S."/>
            <person name="Lubbers R.J."/>
            <person name="Makela M.R."/>
            <person name="Barry K."/>
            <person name="Chovatia M."/>
            <person name="Clum A."/>
            <person name="Daum C."/>
            <person name="Haridas S."/>
            <person name="He G."/>
            <person name="LaButti K."/>
            <person name="Lipzen A."/>
            <person name="Mondo S."/>
            <person name="Riley R."/>
            <person name="Salamov A."/>
            <person name="Simmons B.A."/>
            <person name="Magnuson J.K."/>
            <person name="Henrissat B."/>
            <person name="Mortensen U.H."/>
            <person name="Larsen T.O."/>
            <person name="Devries R.P."/>
            <person name="Grigoriev I.V."/>
            <person name="Machida M."/>
            <person name="Baker S.E."/>
            <person name="Andersen M.R."/>
        </authorList>
    </citation>
    <scope>NUCLEOTIDE SEQUENCE [LARGE SCALE GENOMIC DNA]</scope>
    <source>
        <strain evidence="13 14">CBS 117626</strain>
    </source>
</reference>
<feature type="transmembrane region" description="Helical" evidence="12">
    <location>
        <begin position="154"/>
        <end position="175"/>
    </location>
</feature>
<keyword evidence="9 12" id="KW-0256">Endoplasmic reticulum</keyword>
<dbReference type="Pfam" id="PF04188">
    <property type="entry name" value="Mannosyl_trans2"/>
    <property type="match status" value="1"/>
</dbReference>
<evidence type="ECO:0000256" key="6">
    <source>
        <dbReference type="ARBA" id="ARBA00022676"/>
    </source>
</evidence>
<name>A0A5N6USU1_ASPTM</name>
<feature type="transmembrane region" description="Helical" evidence="12">
    <location>
        <begin position="451"/>
        <end position="469"/>
    </location>
</feature>
<dbReference type="InterPro" id="IPR007315">
    <property type="entry name" value="PIG-V/Gpi18"/>
</dbReference>
<evidence type="ECO:0000256" key="5">
    <source>
        <dbReference type="ARBA" id="ARBA00022502"/>
    </source>
</evidence>
<keyword evidence="14" id="KW-1185">Reference proteome</keyword>
<dbReference type="GO" id="GO:0004376">
    <property type="term" value="F:GPI mannosyltransferase activity"/>
    <property type="evidence" value="ECO:0007669"/>
    <property type="project" value="InterPro"/>
</dbReference>
<dbReference type="EMBL" id="ML738638">
    <property type="protein sequence ID" value="KAE8161706.1"/>
    <property type="molecule type" value="Genomic_DNA"/>
</dbReference>
<keyword evidence="7 12" id="KW-0808">Transferase</keyword>
<comment type="pathway">
    <text evidence="2 12">Glycolipid biosynthesis; glycosylphosphatidylinositol-anchor biosynthesis.</text>
</comment>
<keyword evidence="11 12" id="KW-0472">Membrane</keyword>
<keyword evidence="6 12" id="KW-0328">Glycosyltransferase</keyword>
<dbReference type="PANTHER" id="PTHR12468">
    <property type="entry name" value="GPI MANNOSYLTRANSFERASE 2"/>
    <property type="match status" value="1"/>
</dbReference>
<evidence type="ECO:0000256" key="4">
    <source>
        <dbReference type="ARBA" id="ARBA00013795"/>
    </source>
</evidence>
<comment type="subcellular location">
    <subcellularLocation>
        <location evidence="1 12">Endoplasmic reticulum membrane</location>
        <topology evidence="1 12">Multi-pass membrane protein</topology>
    </subcellularLocation>
</comment>
<organism evidence="13 14">
    <name type="scientific">Aspergillus tamarii</name>
    <dbReference type="NCBI Taxonomy" id="41984"/>
    <lineage>
        <taxon>Eukaryota</taxon>
        <taxon>Fungi</taxon>
        <taxon>Dikarya</taxon>
        <taxon>Ascomycota</taxon>
        <taxon>Pezizomycotina</taxon>
        <taxon>Eurotiomycetes</taxon>
        <taxon>Eurotiomycetidae</taxon>
        <taxon>Eurotiales</taxon>
        <taxon>Aspergillaceae</taxon>
        <taxon>Aspergillus</taxon>
        <taxon>Aspergillus subgen. Circumdati</taxon>
    </lineage>
</organism>
<evidence type="ECO:0000256" key="8">
    <source>
        <dbReference type="ARBA" id="ARBA00022692"/>
    </source>
</evidence>
<dbReference type="GO" id="GO:0005789">
    <property type="term" value="C:endoplasmic reticulum membrane"/>
    <property type="evidence" value="ECO:0007669"/>
    <property type="project" value="UniProtKB-SubCell"/>
</dbReference>
<gene>
    <name evidence="13" type="ORF">BDV40DRAFT_267003</name>
</gene>
<evidence type="ECO:0000256" key="11">
    <source>
        <dbReference type="ARBA" id="ARBA00023136"/>
    </source>
</evidence>
<keyword evidence="8 12" id="KW-0812">Transmembrane</keyword>
<keyword evidence="5 12" id="KW-0337">GPI-anchor biosynthesis</keyword>
<feature type="transmembrane region" description="Helical" evidence="12">
    <location>
        <begin position="256"/>
        <end position="276"/>
    </location>
</feature>
<keyword evidence="10 12" id="KW-1133">Transmembrane helix</keyword>
<comment type="similarity">
    <text evidence="3 12">Belongs to the PIGV family.</text>
</comment>
<proteinExistence type="inferred from homology"/>
<evidence type="ECO:0000313" key="14">
    <source>
        <dbReference type="Proteomes" id="UP000326950"/>
    </source>
</evidence>
<dbReference type="Proteomes" id="UP000326950">
    <property type="component" value="Unassembled WGS sequence"/>
</dbReference>
<sequence>MSTLLDRSCLSLLLLFVSWKALLLLLVVFSPGPAYDTSTALLALGRNAANTDRHGLLTPVLGLLATNLTRWDAIYFTEIARRGCLFEQEWAFNLGFASLIRTLVDVLRHTAGISHALTESIIGITVAHAAHGMSAFVLYSLARAVFPGRKGRNLAFIAACLHILSPAGLFLSAPYGESTHALLSFMGSLLFVLSFSHSGASSTLHDALLPLSGILYGLATAARSNGLLNGMVLFEEAVRLLYSMTNGITFAKTRRLIAVGMAGICTGLGFVIPQYIAYEQFCMDNSDPRVWCLKTVPSIYSFVQDHYWNNGFLRYWTLSNTPLFALAGPMLTIMTYSAIWTLSVGSDGQEGDNGKSSSDMSKTQVHSEAPLTGRLLRSLAAPQITLAILTFLKHHVQIITRMSSGYPVWYFWLAHALVEGHSLASSETRDVCRGKKETRIMNQYRYARMTVFYMTVYALVQGALFASFLPPA</sequence>
<dbReference type="OrthoDB" id="10252502at2759"/>
<evidence type="ECO:0000256" key="2">
    <source>
        <dbReference type="ARBA" id="ARBA00004687"/>
    </source>
</evidence>
<comment type="function">
    <text evidence="12">Mannosyltransferase involved in glycosylphosphatidylinositol-anchor biosynthesis.</text>
</comment>
<evidence type="ECO:0000256" key="1">
    <source>
        <dbReference type="ARBA" id="ARBA00004477"/>
    </source>
</evidence>
<protein>
    <recommendedName>
        <fullName evidence="4 12">GPI mannosyltransferase 2</fullName>
        <ecNumber evidence="12">2.4.1.-</ecNumber>
    </recommendedName>
</protein>
<accession>A0A5N6USU1</accession>
<evidence type="ECO:0000256" key="9">
    <source>
        <dbReference type="ARBA" id="ARBA00022824"/>
    </source>
</evidence>
<evidence type="ECO:0000256" key="12">
    <source>
        <dbReference type="RuleBase" id="RU363112"/>
    </source>
</evidence>
<dbReference type="UniPathway" id="UPA00196"/>
<dbReference type="GO" id="GO:0031501">
    <property type="term" value="C:mannosyltransferase complex"/>
    <property type="evidence" value="ECO:0007669"/>
    <property type="project" value="TreeGrafter"/>
</dbReference>
<dbReference type="GO" id="GO:0000009">
    <property type="term" value="F:alpha-1,6-mannosyltransferase activity"/>
    <property type="evidence" value="ECO:0007669"/>
    <property type="project" value="InterPro"/>
</dbReference>
<feature type="transmembrane region" description="Helical" evidence="12">
    <location>
        <begin position="121"/>
        <end position="142"/>
    </location>
</feature>
<evidence type="ECO:0000256" key="10">
    <source>
        <dbReference type="ARBA" id="ARBA00022989"/>
    </source>
</evidence>
<dbReference type="GO" id="GO:0006506">
    <property type="term" value="P:GPI anchor biosynthetic process"/>
    <property type="evidence" value="ECO:0007669"/>
    <property type="project" value="UniProtKB-UniPathway"/>
</dbReference>
<comment type="caution">
    <text evidence="12">Lacks conserved residue(s) required for the propagation of feature annotation.</text>
</comment>
<dbReference type="EC" id="2.4.1.-" evidence="12"/>
<dbReference type="AlphaFoldDB" id="A0A5N6USU1"/>
<evidence type="ECO:0000256" key="7">
    <source>
        <dbReference type="ARBA" id="ARBA00022679"/>
    </source>
</evidence>
<evidence type="ECO:0000256" key="3">
    <source>
        <dbReference type="ARBA" id="ARBA00008698"/>
    </source>
</evidence>
<evidence type="ECO:0000313" key="13">
    <source>
        <dbReference type="EMBL" id="KAE8161706.1"/>
    </source>
</evidence>
<feature type="transmembrane region" description="Helical" evidence="12">
    <location>
        <begin position="323"/>
        <end position="345"/>
    </location>
</feature>